<name>A0AAE1F5I3_PETCI</name>
<feature type="compositionally biased region" description="Basic and acidic residues" evidence="1">
    <location>
        <begin position="1"/>
        <end position="10"/>
    </location>
</feature>
<protein>
    <recommendedName>
        <fullName evidence="2">HAT C-terminal dimerisation domain-containing protein</fullName>
    </recommendedName>
</protein>
<keyword evidence="4" id="KW-1185">Reference proteome</keyword>
<dbReference type="PANTHER" id="PTHR47611:SF3">
    <property type="entry name" value="HAT C-TERMINAL DIMERISATION DOMAIN-CONTAINING PROTEIN"/>
    <property type="match status" value="1"/>
</dbReference>
<evidence type="ECO:0000313" key="3">
    <source>
        <dbReference type="EMBL" id="KAK3866823.1"/>
    </source>
</evidence>
<dbReference type="SUPFAM" id="SSF53098">
    <property type="entry name" value="Ribonuclease H-like"/>
    <property type="match status" value="1"/>
</dbReference>
<gene>
    <name evidence="3" type="ORF">Pcinc_027667</name>
</gene>
<accession>A0AAE1F5I3</accession>
<feature type="domain" description="HAT C-terminal dimerisation" evidence="2">
    <location>
        <begin position="60"/>
        <end position="137"/>
    </location>
</feature>
<dbReference type="PANTHER" id="PTHR47611">
    <property type="entry name" value="HAT DIMERISATION DOMAIN, C-TERMINAL"/>
    <property type="match status" value="1"/>
</dbReference>
<dbReference type="Proteomes" id="UP001286313">
    <property type="component" value="Unassembled WGS sequence"/>
</dbReference>
<dbReference type="InterPro" id="IPR008906">
    <property type="entry name" value="HATC_C_dom"/>
</dbReference>
<feature type="region of interest" description="Disordered" evidence="1">
    <location>
        <begin position="1"/>
        <end position="29"/>
    </location>
</feature>
<dbReference type="Pfam" id="PF05699">
    <property type="entry name" value="Dimer_Tnp_hAT"/>
    <property type="match status" value="1"/>
</dbReference>
<organism evidence="3 4">
    <name type="scientific">Petrolisthes cinctipes</name>
    <name type="common">Flat porcelain crab</name>
    <dbReference type="NCBI Taxonomy" id="88211"/>
    <lineage>
        <taxon>Eukaryota</taxon>
        <taxon>Metazoa</taxon>
        <taxon>Ecdysozoa</taxon>
        <taxon>Arthropoda</taxon>
        <taxon>Crustacea</taxon>
        <taxon>Multicrustacea</taxon>
        <taxon>Malacostraca</taxon>
        <taxon>Eumalacostraca</taxon>
        <taxon>Eucarida</taxon>
        <taxon>Decapoda</taxon>
        <taxon>Pleocyemata</taxon>
        <taxon>Anomura</taxon>
        <taxon>Galatheoidea</taxon>
        <taxon>Porcellanidae</taxon>
        <taxon>Petrolisthes</taxon>
    </lineage>
</organism>
<dbReference type="EMBL" id="JAWQEG010003329">
    <property type="protein sequence ID" value="KAK3866823.1"/>
    <property type="molecule type" value="Genomic_DNA"/>
</dbReference>
<evidence type="ECO:0000256" key="1">
    <source>
        <dbReference type="SAM" id="MobiDB-lite"/>
    </source>
</evidence>
<sequence>MLKQGEEKSDPSVSATASTPEDNDMPTPSVSGCSLWVLFDRERDKSQMHRISSTDAHVKIRRYMEEIITTRNEDPLKWWHGKEETLQNMSRIARKYLSTVATSVPSERLFSKAGEVISHRRSRLKPSNVDMILFLNGYFSQSDQFQWIN</sequence>
<evidence type="ECO:0000259" key="2">
    <source>
        <dbReference type="Pfam" id="PF05699"/>
    </source>
</evidence>
<feature type="compositionally biased region" description="Polar residues" evidence="1">
    <location>
        <begin position="11"/>
        <end position="29"/>
    </location>
</feature>
<dbReference type="AlphaFoldDB" id="A0AAE1F5I3"/>
<comment type="caution">
    <text evidence="3">The sequence shown here is derived from an EMBL/GenBank/DDBJ whole genome shotgun (WGS) entry which is preliminary data.</text>
</comment>
<dbReference type="InterPro" id="IPR012337">
    <property type="entry name" value="RNaseH-like_sf"/>
</dbReference>
<reference evidence="3" key="1">
    <citation type="submission" date="2023-10" db="EMBL/GenBank/DDBJ databases">
        <title>Genome assemblies of two species of porcelain crab, Petrolisthes cinctipes and Petrolisthes manimaculis (Anomura: Porcellanidae).</title>
        <authorList>
            <person name="Angst P."/>
        </authorList>
    </citation>
    <scope>NUCLEOTIDE SEQUENCE</scope>
    <source>
        <strain evidence="3">PB745_01</strain>
        <tissue evidence="3">Gill</tissue>
    </source>
</reference>
<dbReference type="GO" id="GO:0046983">
    <property type="term" value="F:protein dimerization activity"/>
    <property type="evidence" value="ECO:0007669"/>
    <property type="project" value="InterPro"/>
</dbReference>
<evidence type="ECO:0000313" key="4">
    <source>
        <dbReference type="Proteomes" id="UP001286313"/>
    </source>
</evidence>
<proteinExistence type="predicted"/>